<evidence type="ECO:0000259" key="8">
    <source>
        <dbReference type="Pfam" id="PF00717"/>
    </source>
</evidence>
<protein>
    <submittedName>
        <fullName evidence="9">DNA polymerase V</fullName>
        <ecNumber evidence="9">3.4.21.-</ecNumber>
    </submittedName>
</protein>
<evidence type="ECO:0000256" key="7">
    <source>
        <dbReference type="RuleBase" id="RU003991"/>
    </source>
</evidence>
<dbReference type="InterPro" id="IPR039418">
    <property type="entry name" value="LexA-like"/>
</dbReference>
<dbReference type="PANTHER" id="PTHR33516">
    <property type="entry name" value="LEXA REPRESSOR"/>
    <property type="match status" value="1"/>
</dbReference>
<name>A0A841L8M5_9SPHN</name>
<dbReference type="InterPro" id="IPR036286">
    <property type="entry name" value="LexA/Signal_pep-like_sf"/>
</dbReference>
<evidence type="ECO:0000256" key="4">
    <source>
        <dbReference type="ARBA" id="ARBA00022813"/>
    </source>
</evidence>
<gene>
    <name evidence="9" type="ORF">FHS79_003590</name>
</gene>
<dbReference type="GO" id="GO:0016787">
    <property type="term" value="F:hydrolase activity"/>
    <property type="evidence" value="ECO:0007669"/>
    <property type="project" value="UniProtKB-KW"/>
</dbReference>
<evidence type="ECO:0000256" key="3">
    <source>
        <dbReference type="ARBA" id="ARBA00022801"/>
    </source>
</evidence>
<accession>A0A841L8M5</accession>
<keyword evidence="2" id="KW-0227">DNA damage</keyword>
<evidence type="ECO:0000313" key="9">
    <source>
        <dbReference type="EMBL" id="MBB6229389.1"/>
    </source>
</evidence>
<keyword evidence="10" id="KW-1185">Reference proteome</keyword>
<comment type="similarity">
    <text evidence="1 7">Belongs to the peptidase S24 family.</text>
</comment>
<evidence type="ECO:0000256" key="1">
    <source>
        <dbReference type="ARBA" id="ARBA00007484"/>
    </source>
</evidence>
<dbReference type="CDD" id="cd06529">
    <property type="entry name" value="S24_LexA-like"/>
    <property type="match status" value="1"/>
</dbReference>
<dbReference type="Proteomes" id="UP000538147">
    <property type="component" value="Unassembled WGS sequence"/>
</dbReference>
<dbReference type="EMBL" id="JACIIV010000045">
    <property type="protein sequence ID" value="MBB6229389.1"/>
    <property type="molecule type" value="Genomic_DNA"/>
</dbReference>
<dbReference type="Gene3D" id="2.10.109.10">
    <property type="entry name" value="Umud Fragment, subunit A"/>
    <property type="match status" value="1"/>
</dbReference>
<dbReference type="InterPro" id="IPR050077">
    <property type="entry name" value="LexA_repressor"/>
</dbReference>
<dbReference type="SUPFAM" id="SSF51306">
    <property type="entry name" value="LexA/Signal peptidase"/>
    <property type="match status" value="1"/>
</dbReference>
<dbReference type="GO" id="GO:0009432">
    <property type="term" value="P:SOS response"/>
    <property type="evidence" value="ECO:0007669"/>
    <property type="project" value="UniProtKB-KW"/>
</dbReference>
<dbReference type="InterPro" id="IPR006197">
    <property type="entry name" value="Peptidase_S24_LexA"/>
</dbReference>
<dbReference type="PRINTS" id="PR00726">
    <property type="entry name" value="LEXASERPTASE"/>
</dbReference>
<dbReference type="GO" id="GO:0006355">
    <property type="term" value="P:regulation of DNA-templated transcription"/>
    <property type="evidence" value="ECO:0007669"/>
    <property type="project" value="InterPro"/>
</dbReference>
<dbReference type="NCBIfam" id="NF007621">
    <property type="entry name" value="PRK10276.1"/>
    <property type="match status" value="1"/>
</dbReference>
<evidence type="ECO:0000256" key="6">
    <source>
        <dbReference type="ARBA" id="ARBA00023236"/>
    </source>
</evidence>
<reference evidence="9 10" key="1">
    <citation type="submission" date="2020-08" db="EMBL/GenBank/DDBJ databases">
        <title>Genomic Encyclopedia of Type Strains, Phase IV (KMG-IV): sequencing the most valuable type-strain genomes for metagenomic binning, comparative biology and taxonomic classification.</title>
        <authorList>
            <person name="Goeker M."/>
        </authorList>
    </citation>
    <scope>NUCLEOTIDE SEQUENCE [LARGE SCALE GENOMIC DNA]</scope>
    <source>
        <strain evidence="9 10">DSM 102189</strain>
    </source>
</reference>
<proteinExistence type="inferred from homology"/>
<dbReference type="Pfam" id="PF00717">
    <property type="entry name" value="Peptidase_S24"/>
    <property type="match status" value="1"/>
</dbReference>
<dbReference type="GO" id="GO:0006281">
    <property type="term" value="P:DNA repair"/>
    <property type="evidence" value="ECO:0007669"/>
    <property type="project" value="UniProtKB-KW"/>
</dbReference>
<dbReference type="EC" id="3.4.21.-" evidence="9"/>
<keyword evidence="3 7" id="KW-0378">Hydrolase</keyword>
<feature type="domain" description="Peptidase S24/S26A/S26B/S26C" evidence="8">
    <location>
        <begin position="25"/>
        <end position="134"/>
    </location>
</feature>
<evidence type="ECO:0000256" key="2">
    <source>
        <dbReference type="ARBA" id="ARBA00022763"/>
    </source>
</evidence>
<comment type="caution">
    <text evidence="9">The sequence shown here is derived from an EMBL/GenBank/DDBJ whole genome shotgun (WGS) entry which is preliminary data.</text>
</comment>
<organism evidence="9 10">
    <name type="scientific">Polymorphobacter multimanifer</name>
    <dbReference type="NCBI Taxonomy" id="1070431"/>
    <lineage>
        <taxon>Bacteria</taxon>
        <taxon>Pseudomonadati</taxon>
        <taxon>Pseudomonadota</taxon>
        <taxon>Alphaproteobacteria</taxon>
        <taxon>Sphingomonadales</taxon>
        <taxon>Sphingosinicellaceae</taxon>
        <taxon>Polymorphobacter</taxon>
    </lineage>
</organism>
<keyword evidence="6" id="KW-0742">SOS response</keyword>
<evidence type="ECO:0000256" key="5">
    <source>
        <dbReference type="ARBA" id="ARBA00023204"/>
    </source>
</evidence>
<dbReference type="AlphaFoldDB" id="A0A841L8M5"/>
<keyword evidence="4 7" id="KW-0068">Autocatalytic cleavage</keyword>
<dbReference type="GO" id="GO:0003677">
    <property type="term" value="F:DNA binding"/>
    <property type="evidence" value="ECO:0007669"/>
    <property type="project" value="InterPro"/>
</dbReference>
<evidence type="ECO:0000313" key="10">
    <source>
        <dbReference type="Proteomes" id="UP000538147"/>
    </source>
</evidence>
<dbReference type="RefSeq" id="WP_207792440.1">
    <property type="nucleotide sequence ID" value="NZ_JACIIV010000045.1"/>
</dbReference>
<keyword evidence="5" id="KW-0234">DNA repair</keyword>
<dbReference type="InterPro" id="IPR015927">
    <property type="entry name" value="Peptidase_S24_S26A/B/C"/>
</dbReference>
<sequence length="140" mass="15185">MHALRLHTVPIAMVPLEARLLLCSTPAGFPSPAADDLDEPIDLGQWLIEHPAASYVMRVDGCSMTGAGIGDGDLIVVNRAKKARAGHIVVALVHGDRTLKRLKRAGDRLWLIAEAEGYEAIIVDENVEIWGVVVGLARRY</sequence>
<dbReference type="PANTHER" id="PTHR33516:SF2">
    <property type="entry name" value="LEXA REPRESSOR-RELATED"/>
    <property type="match status" value="1"/>
</dbReference>